<protein>
    <recommendedName>
        <fullName evidence="9">Protein kinase domain-containing protein</fullName>
    </recommendedName>
</protein>
<keyword evidence="11" id="KW-1185">Reference proteome</keyword>
<proteinExistence type="inferred from homology"/>
<dbReference type="RefSeq" id="XP_029231340.1">
    <property type="nucleotide sequence ID" value="XM_029368555.1"/>
</dbReference>
<evidence type="ECO:0000256" key="3">
    <source>
        <dbReference type="ARBA" id="ARBA00022741"/>
    </source>
</evidence>
<dbReference type="PROSITE" id="PS00108">
    <property type="entry name" value="PROTEIN_KINASE_ST"/>
    <property type="match status" value="1"/>
</dbReference>
<dbReference type="PANTHER" id="PTHR11584:SF369">
    <property type="entry name" value="MITOGEN-ACTIVATED PROTEIN KINASE KINASE KINASE 19-RELATED"/>
    <property type="match status" value="1"/>
</dbReference>
<dbReference type="EMBL" id="MKKU01000056">
    <property type="protein sequence ID" value="RNF26134.1"/>
    <property type="molecule type" value="Genomic_DNA"/>
</dbReference>
<dbReference type="Gene3D" id="1.10.510.10">
    <property type="entry name" value="Transferase(Phosphotransferase) domain 1"/>
    <property type="match status" value="1"/>
</dbReference>
<dbReference type="InterPro" id="IPR000719">
    <property type="entry name" value="Prot_kinase_dom"/>
</dbReference>
<evidence type="ECO:0000256" key="2">
    <source>
        <dbReference type="ARBA" id="ARBA00022679"/>
    </source>
</evidence>
<feature type="binding site" evidence="6">
    <location>
        <position position="193"/>
    </location>
    <ligand>
        <name>ATP</name>
        <dbReference type="ChEBI" id="CHEBI:30616"/>
    </ligand>
</feature>
<name>A0A422Q856_9TRYP</name>
<evidence type="ECO:0000256" key="1">
    <source>
        <dbReference type="ARBA" id="ARBA00022527"/>
    </source>
</evidence>
<evidence type="ECO:0000256" key="4">
    <source>
        <dbReference type="ARBA" id="ARBA00022777"/>
    </source>
</evidence>
<dbReference type="InterPro" id="IPR008271">
    <property type="entry name" value="Ser/Thr_kinase_AS"/>
</dbReference>
<keyword evidence="4" id="KW-0418">Kinase</keyword>
<evidence type="ECO:0000313" key="11">
    <source>
        <dbReference type="Proteomes" id="UP000284403"/>
    </source>
</evidence>
<reference evidence="10 11" key="1">
    <citation type="journal article" date="2018" name="BMC Genomics">
        <title>Genomic comparison of Trypanosoma conorhini and Trypanosoma rangeli to Trypanosoma cruzi strains of high and low virulence.</title>
        <authorList>
            <person name="Bradwell K.R."/>
            <person name="Koparde V.N."/>
            <person name="Matveyev A.V."/>
            <person name="Serrano M.G."/>
            <person name="Alves J.M."/>
            <person name="Parikh H."/>
            <person name="Huang B."/>
            <person name="Lee V."/>
            <person name="Espinosa-Alvarez O."/>
            <person name="Ortiz P.A."/>
            <person name="Costa-Martins A.G."/>
            <person name="Teixeira M.M."/>
            <person name="Buck G.A."/>
        </authorList>
    </citation>
    <scope>NUCLEOTIDE SEQUENCE [LARGE SCALE GENOMIC DNA]</scope>
    <source>
        <strain evidence="10 11">025E</strain>
    </source>
</reference>
<dbReference type="OrthoDB" id="266718at2759"/>
<dbReference type="InterPro" id="IPR017441">
    <property type="entry name" value="Protein_kinase_ATP_BS"/>
</dbReference>
<dbReference type="AlphaFoldDB" id="A0A422Q856"/>
<organism evidence="10 11">
    <name type="scientific">Trypanosoma conorhini</name>
    <dbReference type="NCBI Taxonomy" id="83891"/>
    <lineage>
        <taxon>Eukaryota</taxon>
        <taxon>Discoba</taxon>
        <taxon>Euglenozoa</taxon>
        <taxon>Kinetoplastea</taxon>
        <taxon>Metakinetoplastina</taxon>
        <taxon>Trypanosomatida</taxon>
        <taxon>Trypanosomatidae</taxon>
        <taxon>Trypanosoma</taxon>
    </lineage>
</organism>
<feature type="compositionally biased region" description="Basic and acidic residues" evidence="8">
    <location>
        <begin position="46"/>
        <end position="59"/>
    </location>
</feature>
<dbReference type="GeneID" id="40315228"/>
<dbReference type="GO" id="GO:0004674">
    <property type="term" value="F:protein serine/threonine kinase activity"/>
    <property type="evidence" value="ECO:0007669"/>
    <property type="project" value="UniProtKB-KW"/>
</dbReference>
<keyword evidence="2 10" id="KW-0808">Transferase</keyword>
<accession>A0A422Q856</accession>
<dbReference type="InterPro" id="IPR011009">
    <property type="entry name" value="Kinase-like_dom_sf"/>
</dbReference>
<keyword evidence="3 6" id="KW-0547">Nucleotide-binding</keyword>
<evidence type="ECO:0000256" key="7">
    <source>
        <dbReference type="RuleBase" id="RU000304"/>
    </source>
</evidence>
<dbReference type="PROSITE" id="PS00107">
    <property type="entry name" value="PROTEIN_KINASE_ATP"/>
    <property type="match status" value="1"/>
</dbReference>
<dbReference type="GO" id="GO:0005524">
    <property type="term" value="F:ATP binding"/>
    <property type="evidence" value="ECO:0007669"/>
    <property type="project" value="UniProtKB-UniRule"/>
</dbReference>
<evidence type="ECO:0000256" key="6">
    <source>
        <dbReference type="PROSITE-ProRule" id="PRU10141"/>
    </source>
</evidence>
<dbReference type="CDD" id="cd06606">
    <property type="entry name" value="STKc_MAPKKK"/>
    <property type="match status" value="1"/>
</dbReference>
<dbReference type="Proteomes" id="UP000284403">
    <property type="component" value="Unassembled WGS sequence"/>
</dbReference>
<feature type="domain" description="Protein kinase" evidence="9">
    <location>
        <begin position="165"/>
        <end position="436"/>
    </location>
</feature>
<dbReference type="SUPFAM" id="SSF56112">
    <property type="entry name" value="Protein kinase-like (PK-like)"/>
    <property type="match status" value="1"/>
</dbReference>
<feature type="region of interest" description="Disordered" evidence="8">
    <location>
        <begin position="42"/>
        <end position="139"/>
    </location>
</feature>
<dbReference type="FunFam" id="1.10.510.10:FF:000867">
    <property type="entry name" value="Protein kinase, putative"/>
    <property type="match status" value="1"/>
</dbReference>
<evidence type="ECO:0000256" key="5">
    <source>
        <dbReference type="ARBA" id="ARBA00022840"/>
    </source>
</evidence>
<dbReference type="SMART" id="SM00220">
    <property type="entry name" value="S_TKc"/>
    <property type="match status" value="1"/>
</dbReference>
<gene>
    <name evidence="10" type="ORF">Tco025E_01617</name>
</gene>
<dbReference type="Pfam" id="PF00069">
    <property type="entry name" value="Pkinase"/>
    <property type="match status" value="1"/>
</dbReference>
<dbReference type="PANTHER" id="PTHR11584">
    <property type="entry name" value="SERINE/THREONINE PROTEIN KINASE"/>
    <property type="match status" value="1"/>
</dbReference>
<evidence type="ECO:0000259" key="9">
    <source>
        <dbReference type="PROSITE" id="PS50011"/>
    </source>
</evidence>
<keyword evidence="1 7" id="KW-0723">Serine/threonine-protein kinase</keyword>
<comment type="similarity">
    <text evidence="7">Belongs to the protein kinase superfamily.</text>
</comment>
<keyword evidence="5 6" id="KW-0067">ATP-binding</keyword>
<comment type="caution">
    <text evidence="10">The sequence shown here is derived from an EMBL/GenBank/DDBJ whole genome shotgun (WGS) entry which is preliminary data.</text>
</comment>
<sequence length="441" mass="47738">MSEGIVGRDSQAAGAKVCHHCGAHFIKSTAKFCSRCGTKKKSSLVGRRETTGPVDDRRTPLKGGLDHTGIYHSGVAGKAGSSGTRGDDDGGKASQSPAPARLSTVPSPQLPLKPDEDPQDPADADSTIHVTPEEEEKYNSWATLSPDGITPEMLQTNDAPALRSWRRGLLIGRGTYGSVYLGLLDDGSFYAVKCVEIGGKTGMFSVKELVSLSREINMMRRLHHKNLCTFKGVYYDSLNNTICMFMEYIGGGSLTSLVKKFKPLPPAVVRSWTRQLLTGLLYLHTQGIIHRDIKGDNLLVDTSSDPKLESQIKLVDFGAARRLSDAVAQSRTVIGTPYWMAPEVVDVTGTGAGYSYKADVWSVGCTVAEMLTGKPPWPSQVNAPAAIMMIAQATDGPTEIPEAEATPGCLDFMRRCFVRDPGRRPTVEELMQHPWILGEVA</sequence>
<evidence type="ECO:0000313" key="10">
    <source>
        <dbReference type="EMBL" id="RNF26134.1"/>
    </source>
</evidence>
<evidence type="ECO:0000256" key="8">
    <source>
        <dbReference type="SAM" id="MobiDB-lite"/>
    </source>
</evidence>
<dbReference type="PROSITE" id="PS50011">
    <property type="entry name" value="PROTEIN_KINASE_DOM"/>
    <property type="match status" value="1"/>
</dbReference>